<dbReference type="AlphaFoldDB" id="A0A5B7K5J1"/>
<dbReference type="Proteomes" id="UP000324222">
    <property type="component" value="Unassembled WGS sequence"/>
</dbReference>
<feature type="region of interest" description="Disordered" evidence="1">
    <location>
        <begin position="1"/>
        <end position="35"/>
    </location>
</feature>
<feature type="compositionally biased region" description="Pro residues" evidence="1">
    <location>
        <begin position="12"/>
        <end position="29"/>
    </location>
</feature>
<evidence type="ECO:0000313" key="3">
    <source>
        <dbReference type="Proteomes" id="UP000324222"/>
    </source>
</evidence>
<name>A0A5B7K5J1_PORTR</name>
<accession>A0A5B7K5J1</accession>
<reference evidence="2 3" key="1">
    <citation type="submission" date="2019-05" db="EMBL/GenBank/DDBJ databases">
        <title>Another draft genome of Portunus trituberculatus and its Hox gene families provides insights of decapod evolution.</title>
        <authorList>
            <person name="Jeong J.-H."/>
            <person name="Song I."/>
            <person name="Kim S."/>
            <person name="Choi T."/>
            <person name="Kim D."/>
            <person name="Ryu S."/>
            <person name="Kim W."/>
        </authorList>
    </citation>
    <scope>NUCLEOTIDE SEQUENCE [LARGE SCALE GENOMIC DNA]</scope>
    <source>
        <tissue evidence="2">Muscle</tissue>
    </source>
</reference>
<dbReference type="EMBL" id="VSRR010120478">
    <property type="protein sequence ID" value="MPC99904.1"/>
    <property type="molecule type" value="Genomic_DNA"/>
</dbReference>
<evidence type="ECO:0000313" key="2">
    <source>
        <dbReference type="EMBL" id="MPC99904.1"/>
    </source>
</evidence>
<sequence>MLAAHLLTLPAHSPPRAVPTLPAQPPPTPRSSGFHRGVACDHGLFACN</sequence>
<organism evidence="2 3">
    <name type="scientific">Portunus trituberculatus</name>
    <name type="common">Swimming crab</name>
    <name type="synonym">Neptunus trituberculatus</name>
    <dbReference type="NCBI Taxonomy" id="210409"/>
    <lineage>
        <taxon>Eukaryota</taxon>
        <taxon>Metazoa</taxon>
        <taxon>Ecdysozoa</taxon>
        <taxon>Arthropoda</taxon>
        <taxon>Crustacea</taxon>
        <taxon>Multicrustacea</taxon>
        <taxon>Malacostraca</taxon>
        <taxon>Eumalacostraca</taxon>
        <taxon>Eucarida</taxon>
        <taxon>Decapoda</taxon>
        <taxon>Pleocyemata</taxon>
        <taxon>Brachyura</taxon>
        <taxon>Eubrachyura</taxon>
        <taxon>Portunoidea</taxon>
        <taxon>Portunidae</taxon>
        <taxon>Portuninae</taxon>
        <taxon>Portunus</taxon>
    </lineage>
</organism>
<proteinExistence type="predicted"/>
<comment type="caution">
    <text evidence="2">The sequence shown here is derived from an EMBL/GenBank/DDBJ whole genome shotgun (WGS) entry which is preliminary data.</text>
</comment>
<protein>
    <submittedName>
        <fullName evidence="2">Uncharacterized protein</fullName>
    </submittedName>
</protein>
<gene>
    <name evidence="2" type="ORF">E2C01_095349</name>
</gene>
<evidence type="ECO:0000256" key="1">
    <source>
        <dbReference type="SAM" id="MobiDB-lite"/>
    </source>
</evidence>
<keyword evidence="3" id="KW-1185">Reference proteome</keyword>